<accession>A0A1I0ICN1</accession>
<dbReference type="RefSeq" id="WP_091448219.1">
    <property type="nucleotide sequence ID" value="NZ_FOIE01000011.1"/>
</dbReference>
<dbReference type="InterPro" id="IPR023393">
    <property type="entry name" value="START-like_dom_sf"/>
</dbReference>
<dbReference type="EMBL" id="FOIE01000011">
    <property type="protein sequence ID" value="SET94439.1"/>
    <property type="molecule type" value="Genomic_DNA"/>
</dbReference>
<protein>
    <submittedName>
        <fullName evidence="1">Carbon monoxide dehydrogenase subunit G</fullName>
    </submittedName>
</protein>
<reference evidence="2" key="1">
    <citation type="submission" date="2016-10" db="EMBL/GenBank/DDBJ databases">
        <authorList>
            <person name="Varghese N."/>
            <person name="Submissions S."/>
        </authorList>
    </citation>
    <scope>NUCLEOTIDE SEQUENCE [LARGE SCALE GENOMIC DNA]</scope>
    <source>
        <strain evidence="2">DSM 44209</strain>
    </source>
</reference>
<dbReference type="OrthoDB" id="4823586at2"/>
<keyword evidence="2" id="KW-1185">Reference proteome</keyword>
<evidence type="ECO:0000313" key="1">
    <source>
        <dbReference type="EMBL" id="SET94439.1"/>
    </source>
</evidence>
<dbReference type="Proteomes" id="UP000198507">
    <property type="component" value="Unassembled WGS sequence"/>
</dbReference>
<dbReference type="Gene3D" id="3.30.530.20">
    <property type="match status" value="1"/>
</dbReference>
<name>A0A1I0ICN1_9ACTN</name>
<dbReference type="InterPro" id="IPR019587">
    <property type="entry name" value="Polyketide_cyclase/dehydratase"/>
</dbReference>
<dbReference type="AlphaFoldDB" id="A0A1I0ICN1"/>
<organism evidence="1 2">
    <name type="scientific">Geodermatophilus poikilotrophus</name>
    <dbReference type="NCBI Taxonomy" id="1333667"/>
    <lineage>
        <taxon>Bacteria</taxon>
        <taxon>Bacillati</taxon>
        <taxon>Actinomycetota</taxon>
        <taxon>Actinomycetes</taxon>
        <taxon>Geodermatophilales</taxon>
        <taxon>Geodermatophilaceae</taxon>
        <taxon>Geodermatophilus</taxon>
    </lineage>
</organism>
<gene>
    <name evidence="1" type="ORF">SAMN04488546_4341</name>
</gene>
<dbReference type="Pfam" id="PF10604">
    <property type="entry name" value="Polyketide_cyc2"/>
    <property type="match status" value="1"/>
</dbReference>
<dbReference type="SUPFAM" id="SSF55961">
    <property type="entry name" value="Bet v1-like"/>
    <property type="match status" value="1"/>
</dbReference>
<sequence length="155" mass="17110">MRELVETVVVDAPPQQVWAALTDWTRQGEWMLLTDVEVTGGDPHAVGGRLAARTGLPVRGRRRGVLDTMVITEWDPPRRAVVQHTGRIVRGPGTFEVTPQGAGSLVTWTEQLWLPFGPLGQLGWPLVKPAAVAGVRLSLHRFADFARRYTGRTAR</sequence>
<evidence type="ECO:0000313" key="2">
    <source>
        <dbReference type="Proteomes" id="UP000198507"/>
    </source>
</evidence>
<proteinExistence type="predicted"/>